<proteinExistence type="predicted"/>
<dbReference type="AlphaFoldDB" id="A0A6J6GP12"/>
<protein>
    <submittedName>
        <fullName evidence="1">Unannotated protein</fullName>
    </submittedName>
</protein>
<evidence type="ECO:0000313" key="1">
    <source>
        <dbReference type="EMBL" id="CAB4601569.1"/>
    </source>
</evidence>
<organism evidence="1">
    <name type="scientific">freshwater metagenome</name>
    <dbReference type="NCBI Taxonomy" id="449393"/>
    <lineage>
        <taxon>unclassified sequences</taxon>
        <taxon>metagenomes</taxon>
        <taxon>ecological metagenomes</taxon>
    </lineage>
</organism>
<dbReference type="EMBL" id="CAEZUQ010000013">
    <property type="protein sequence ID" value="CAB4601569.1"/>
    <property type="molecule type" value="Genomic_DNA"/>
</dbReference>
<name>A0A6J6GP12_9ZZZZ</name>
<gene>
    <name evidence="1" type="ORF">UFOPK1842_00194</name>
</gene>
<reference evidence="1" key="1">
    <citation type="submission" date="2020-05" db="EMBL/GenBank/DDBJ databases">
        <authorList>
            <person name="Chiriac C."/>
            <person name="Salcher M."/>
            <person name="Ghai R."/>
            <person name="Kavagutti S V."/>
        </authorList>
    </citation>
    <scope>NUCLEOTIDE SEQUENCE</scope>
</reference>
<sequence>MVLKIEPDPVPPPFGVVTFIVATVGETFVTIELTLPATELGAPRVTPVLFVGHVFFVAA</sequence>
<accession>A0A6J6GP12</accession>